<dbReference type="PANTHER" id="PTHR43404:SF2">
    <property type="entry name" value="LIPOPOLYSACCHARIDE CHOLINEPHOSPHOTRANSFERASE LICD"/>
    <property type="match status" value="1"/>
</dbReference>
<dbReference type="InterPro" id="IPR007074">
    <property type="entry name" value="LicD/FKTN/FKRP_NTP_transf"/>
</dbReference>
<dbReference type="AlphaFoldDB" id="A0A414QZ82"/>
<evidence type="ECO:0000313" key="4">
    <source>
        <dbReference type="Proteomes" id="UP000284579"/>
    </source>
</evidence>
<reference evidence="3 4" key="1">
    <citation type="submission" date="2018-08" db="EMBL/GenBank/DDBJ databases">
        <title>A genome reference for cultivated species of the human gut microbiota.</title>
        <authorList>
            <person name="Zou Y."/>
            <person name="Xue W."/>
            <person name="Luo G."/>
        </authorList>
    </citation>
    <scope>NUCLEOTIDE SEQUENCE [LARGE SCALE GENOMIC DNA]</scope>
    <source>
        <strain evidence="3 4">AM23-3</strain>
    </source>
</reference>
<dbReference type="PANTHER" id="PTHR43404">
    <property type="entry name" value="LIPOPOLYSACCHARIDE CHOLINEPHOSPHOTRANSFERASE LICD"/>
    <property type="match status" value="1"/>
</dbReference>
<dbReference type="EMBL" id="QRHO01000001">
    <property type="protein sequence ID" value="RHF86094.1"/>
    <property type="molecule type" value="Genomic_DNA"/>
</dbReference>
<protein>
    <recommendedName>
        <fullName evidence="2">LicD/FKTN/FKRP nucleotidyltransferase domain-containing protein</fullName>
    </recommendedName>
</protein>
<proteinExistence type="predicted"/>
<sequence length="384" mass="46033">MRRVWEYIYWRLPVGKRQFLDKANDLVKKADSLRQILESGIKNSYNHQNELYNQMSGKIDGLSNEVRHLHEENARLERIITHYHKQDMQMFWEEYRKDGESTADAQKRFFLALPKAKGVSRNLQLLEKDLLRAFARICEENQLSYWLYAGTLLGAVRHKGFIPWDDDVDTCMAREDIEKLREILKDHQEYRLTVRYDAWGFCKQIRFTYKDTTIPVFIDIFPFDWISEASYEKWEENQKIRKELKTEITDEGNPLIQEFRRAGCVDDDSAIGIQIAEIFNKYYKKLYDKNIICAKEDAKGCLYSFDSWSYCNDNNLISKEIFYPLQKIEFEGDEYYVPNKYIYVLKEVYGEDFYTFPCGEPHFIHADWKKNEKLLEEEVKKRVK</sequence>
<accession>A0A414QZ82</accession>
<feature type="domain" description="LicD/FKTN/FKRP nucleotidyltransferase" evidence="2">
    <location>
        <begin position="138"/>
        <end position="350"/>
    </location>
</feature>
<comment type="caution">
    <text evidence="3">The sequence shown here is derived from an EMBL/GenBank/DDBJ whole genome shotgun (WGS) entry which is preliminary data.</text>
</comment>
<dbReference type="Pfam" id="PF04991">
    <property type="entry name" value="LicD"/>
    <property type="match status" value="1"/>
</dbReference>
<dbReference type="Proteomes" id="UP000284579">
    <property type="component" value="Unassembled WGS sequence"/>
</dbReference>
<dbReference type="InterPro" id="IPR052942">
    <property type="entry name" value="LPS_cholinephosphotransferase"/>
</dbReference>
<gene>
    <name evidence="3" type="ORF">DW656_02210</name>
</gene>
<keyword evidence="1" id="KW-0175">Coiled coil</keyword>
<feature type="coiled-coil region" evidence="1">
    <location>
        <begin position="52"/>
        <end position="79"/>
    </location>
</feature>
<dbReference type="Gene3D" id="3.30.460.40">
    <property type="match status" value="1"/>
</dbReference>
<evidence type="ECO:0000256" key="1">
    <source>
        <dbReference type="SAM" id="Coils"/>
    </source>
</evidence>
<dbReference type="GO" id="GO:0009100">
    <property type="term" value="P:glycoprotein metabolic process"/>
    <property type="evidence" value="ECO:0007669"/>
    <property type="project" value="UniProtKB-ARBA"/>
</dbReference>
<evidence type="ECO:0000313" key="3">
    <source>
        <dbReference type="EMBL" id="RHF86094.1"/>
    </source>
</evidence>
<dbReference type="RefSeq" id="WP_118198472.1">
    <property type="nucleotide sequence ID" value="NZ_JBDMGK010000009.1"/>
</dbReference>
<evidence type="ECO:0000259" key="2">
    <source>
        <dbReference type="Pfam" id="PF04991"/>
    </source>
</evidence>
<name>A0A414QZ82_9FIRM</name>
<organism evidence="3 4">
    <name type="scientific">Coprococcus comes</name>
    <dbReference type="NCBI Taxonomy" id="410072"/>
    <lineage>
        <taxon>Bacteria</taxon>
        <taxon>Bacillati</taxon>
        <taxon>Bacillota</taxon>
        <taxon>Clostridia</taxon>
        <taxon>Lachnospirales</taxon>
        <taxon>Lachnospiraceae</taxon>
        <taxon>Coprococcus</taxon>
    </lineage>
</organism>